<organism evidence="8 9">
    <name type="scientific">Timema podura</name>
    <name type="common">Walking stick</name>
    <dbReference type="NCBI Taxonomy" id="61482"/>
    <lineage>
        <taxon>Eukaryota</taxon>
        <taxon>Metazoa</taxon>
        <taxon>Ecdysozoa</taxon>
        <taxon>Arthropoda</taxon>
        <taxon>Hexapoda</taxon>
        <taxon>Insecta</taxon>
        <taxon>Pterygota</taxon>
        <taxon>Neoptera</taxon>
        <taxon>Polyneoptera</taxon>
        <taxon>Phasmatodea</taxon>
        <taxon>Timematodea</taxon>
        <taxon>Timematoidea</taxon>
        <taxon>Timematidae</taxon>
        <taxon>Timema</taxon>
    </lineage>
</organism>
<evidence type="ECO:0000256" key="2">
    <source>
        <dbReference type="ARBA" id="ARBA00022448"/>
    </source>
</evidence>
<dbReference type="SUPFAM" id="SSF103473">
    <property type="entry name" value="MFS general substrate transporter"/>
    <property type="match status" value="1"/>
</dbReference>
<proteinExistence type="predicted"/>
<keyword evidence="5 6" id="KW-0472">Membrane</keyword>
<dbReference type="InterPro" id="IPR036259">
    <property type="entry name" value="MFS_trans_sf"/>
</dbReference>
<evidence type="ECO:0000313" key="9">
    <source>
        <dbReference type="Proteomes" id="UP001153148"/>
    </source>
</evidence>
<evidence type="ECO:0000256" key="6">
    <source>
        <dbReference type="SAM" id="Phobius"/>
    </source>
</evidence>
<dbReference type="InterPro" id="IPR005829">
    <property type="entry name" value="Sugar_transporter_CS"/>
</dbReference>
<dbReference type="InterPro" id="IPR020846">
    <property type="entry name" value="MFS_dom"/>
</dbReference>
<feature type="transmembrane region" description="Helical" evidence="6">
    <location>
        <begin position="72"/>
        <end position="92"/>
    </location>
</feature>
<sequence length="277" mass="31175">MAVESMLSLGTRLSFSEHDAYWIIDYVCTLTWLRGTIEVHDEMDDMRSEYEAMKMLPKVTLKDMFMNSMLRIPLFIAMMVMICQQLSGINAVMFFSTKIFKMAKLDDMDAQYATLGMGSINVLMTVVSLVLVERAGRKTLLLIGFSGMCLTCILLTICLAYVNSAAWVSHFSIFLVIFFVVMFATGPGSIPWFLVSELFNQSARPAATSLAVAVNWTANFIVGIAFLPLQEALGGHVFIIFSVLLALFVVFVYRKVPETKNKTMEEITAMFRQISYQ</sequence>
<dbReference type="InterPro" id="IPR003663">
    <property type="entry name" value="Sugar/inositol_transpt"/>
</dbReference>
<feature type="transmembrane region" description="Helical" evidence="6">
    <location>
        <begin position="168"/>
        <end position="194"/>
    </location>
</feature>
<dbReference type="EMBL" id="CAJPIN010009768">
    <property type="protein sequence ID" value="CAG2059516.1"/>
    <property type="molecule type" value="Genomic_DNA"/>
</dbReference>
<keyword evidence="3 6" id="KW-0812">Transmembrane</keyword>
<dbReference type="PANTHER" id="PTHR23503">
    <property type="entry name" value="SOLUTE CARRIER FAMILY 2"/>
    <property type="match status" value="1"/>
</dbReference>
<dbReference type="PROSITE" id="PS00216">
    <property type="entry name" value="SUGAR_TRANSPORT_1"/>
    <property type="match status" value="1"/>
</dbReference>
<evidence type="ECO:0000256" key="4">
    <source>
        <dbReference type="ARBA" id="ARBA00022989"/>
    </source>
</evidence>
<feature type="transmembrane region" description="Helical" evidence="6">
    <location>
        <begin position="112"/>
        <end position="132"/>
    </location>
</feature>
<keyword evidence="9" id="KW-1185">Reference proteome</keyword>
<dbReference type="PROSITE" id="PS50850">
    <property type="entry name" value="MFS"/>
    <property type="match status" value="1"/>
</dbReference>
<evidence type="ECO:0000256" key="3">
    <source>
        <dbReference type="ARBA" id="ARBA00022692"/>
    </source>
</evidence>
<name>A0ABN7P256_TIMPD</name>
<evidence type="ECO:0000313" key="8">
    <source>
        <dbReference type="EMBL" id="CAG2059516.1"/>
    </source>
</evidence>
<feature type="domain" description="Major facilitator superfamily (MFS) profile" evidence="7">
    <location>
        <begin position="1"/>
        <end position="260"/>
    </location>
</feature>
<feature type="transmembrane region" description="Helical" evidence="6">
    <location>
        <begin position="233"/>
        <end position="253"/>
    </location>
</feature>
<evidence type="ECO:0000259" key="7">
    <source>
        <dbReference type="PROSITE" id="PS50850"/>
    </source>
</evidence>
<feature type="transmembrane region" description="Helical" evidence="6">
    <location>
        <begin position="139"/>
        <end position="162"/>
    </location>
</feature>
<protein>
    <recommendedName>
        <fullName evidence="7">Major facilitator superfamily (MFS) profile domain-containing protein</fullName>
    </recommendedName>
</protein>
<keyword evidence="4 6" id="KW-1133">Transmembrane helix</keyword>
<evidence type="ECO:0000256" key="1">
    <source>
        <dbReference type="ARBA" id="ARBA00004141"/>
    </source>
</evidence>
<dbReference type="PANTHER" id="PTHR23503:SF8">
    <property type="entry name" value="FACILITATED GLUCOSE TRANSPORTER PROTEIN 1"/>
    <property type="match status" value="1"/>
</dbReference>
<dbReference type="Gene3D" id="1.20.1250.20">
    <property type="entry name" value="MFS general substrate transporter like domains"/>
    <property type="match status" value="1"/>
</dbReference>
<dbReference type="Pfam" id="PF00083">
    <property type="entry name" value="Sugar_tr"/>
    <property type="match status" value="1"/>
</dbReference>
<comment type="caution">
    <text evidence="8">The sequence shown here is derived from an EMBL/GenBank/DDBJ whole genome shotgun (WGS) entry which is preliminary data.</text>
</comment>
<dbReference type="InterPro" id="IPR005828">
    <property type="entry name" value="MFS_sugar_transport-like"/>
</dbReference>
<comment type="subcellular location">
    <subcellularLocation>
        <location evidence="1">Membrane</location>
        <topology evidence="1">Multi-pass membrane protein</topology>
    </subcellularLocation>
</comment>
<feature type="transmembrane region" description="Helical" evidence="6">
    <location>
        <begin position="206"/>
        <end position="227"/>
    </location>
</feature>
<dbReference type="Proteomes" id="UP001153148">
    <property type="component" value="Unassembled WGS sequence"/>
</dbReference>
<keyword evidence="2" id="KW-0813">Transport</keyword>
<reference evidence="8" key="1">
    <citation type="submission" date="2021-03" db="EMBL/GenBank/DDBJ databases">
        <authorList>
            <person name="Tran Van P."/>
        </authorList>
    </citation>
    <scope>NUCLEOTIDE SEQUENCE</scope>
</reference>
<accession>A0ABN7P256</accession>
<gene>
    <name evidence="8" type="ORF">TPAB3V08_LOCUS6478</name>
</gene>
<dbReference type="PRINTS" id="PR00171">
    <property type="entry name" value="SUGRTRNSPORT"/>
</dbReference>
<dbReference type="InterPro" id="IPR045263">
    <property type="entry name" value="GLUT"/>
</dbReference>
<evidence type="ECO:0000256" key="5">
    <source>
        <dbReference type="ARBA" id="ARBA00023136"/>
    </source>
</evidence>